<sequence>MSASTRRILLLGVSAGMRSFTPLAALARTHDRAPGARGWRRWPVLRSRVGRAAITGMAALELVGDKSPAAPSRLAPPALLGRASLGAIAGAALASEAGVDAGRRVARGAVLGALGAVLGAMAALAVRSAVVERTPLPDPAVAVLEDAAAIALARASIGA</sequence>
<protein>
    <submittedName>
        <fullName evidence="2">Uncharacterized membrane protein</fullName>
    </submittedName>
</protein>
<dbReference type="AlphaFoldDB" id="A0A1H1KZ90"/>
<evidence type="ECO:0000313" key="3">
    <source>
        <dbReference type="Proteomes" id="UP000199649"/>
    </source>
</evidence>
<organism evidence="2 3">
    <name type="scientific">Agrococcus carbonis</name>
    <dbReference type="NCBI Taxonomy" id="684552"/>
    <lineage>
        <taxon>Bacteria</taxon>
        <taxon>Bacillati</taxon>
        <taxon>Actinomycetota</taxon>
        <taxon>Actinomycetes</taxon>
        <taxon>Micrococcales</taxon>
        <taxon>Microbacteriaceae</taxon>
        <taxon>Agrococcus</taxon>
    </lineage>
</organism>
<keyword evidence="3" id="KW-1185">Reference proteome</keyword>
<name>A0A1H1KZ90_9MICO</name>
<dbReference type="InterPro" id="IPR025196">
    <property type="entry name" value="DUF4126"/>
</dbReference>
<evidence type="ECO:0000259" key="1">
    <source>
        <dbReference type="Pfam" id="PF13548"/>
    </source>
</evidence>
<dbReference type="Proteomes" id="UP000199649">
    <property type="component" value="Chromosome I"/>
</dbReference>
<feature type="domain" description="DUF4126" evidence="1">
    <location>
        <begin position="10"/>
        <end position="156"/>
    </location>
</feature>
<dbReference type="Pfam" id="PF13548">
    <property type="entry name" value="DUF4126"/>
    <property type="match status" value="1"/>
</dbReference>
<proteinExistence type="predicted"/>
<dbReference type="EMBL" id="LT629734">
    <property type="protein sequence ID" value="SDR67350.1"/>
    <property type="molecule type" value="Genomic_DNA"/>
</dbReference>
<evidence type="ECO:0000313" key="2">
    <source>
        <dbReference type="EMBL" id="SDR67350.1"/>
    </source>
</evidence>
<gene>
    <name evidence="2" type="ORF">SAMN04489719_0283</name>
</gene>
<dbReference type="OrthoDB" id="9812409at2"/>
<accession>A0A1H1KZ90</accession>
<reference evidence="3" key="1">
    <citation type="submission" date="2016-10" db="EMBL/GenBank/DDBJ databases">
        <authorList>
            <person name="Varghese N."/>
            <person name="Submissions S."/>
        </authorList>
    </citation>
    <scope>NUCLEOTIDE SEQUENCE [LARGE SCALE GENOMIC DNA]</scope>
    <source>
        <strain evidence="3">DSM 22965</strain>
    </source>
</reference>
<dbReference type="RefSeq" id="WP_092665196.1">
    <property type="nucleotide sequence ID" value="NZ_LT629734.1"/>
</dbReference>